<organism evidence="2 3">
    <name type="scientific">Frankliniella fusca</name>
    <dbReference type="NCBI Taxonomy" id="407009"/>
    <lineage>
        <taxon>Eukaryota</taxon>
        <taxon>Metazoa</taxon>
        <taxon>Ecdysozoa</taxon>
        <taxon>Arthropoda</taxon>
        <taxon>Hexapoda</taxon>
        <taxon>Insecta</taxon>
        <taxon>Pterygota</taxon>
        <taxon>Neoptera</taxon>
        <taxon>Paraneoptera</taxon>
        <taxon>Thysanoptera</taxon>
        <taxon>Terebrantia</taxon>
        <taxon>Thripoidea</taxon>
        <taxon>Thripidae</taxon>
        <taxon>Frankliniella</taxon>
    </lineage>
</organism>
<gene>
    <name evidence="2" type="ORF">KUF71_006832</name>
</gene>
<dbReference type="AlphaFoldDB" id="A0AAE1H9M2"/>
<evidence type="ECO:0000313" key="3">
    <source>
        <dbReference type="Proteomes" id="UP001219518"/>
    </source>
</evidence>
<dbReference type="EMBL" id="JAHWGI010000700">
    <property type="protein sequence ID" value="KAK3917248.1"/>
    <property type="molecule type" value="Genomic_DNA"/>
</dbReference>
<name>A0AAE1H9M2_9NEOP</name>
<dbReference type="Proteomes" id="UP001219518">
    <property type="component" value="Unassembled WGS sequence"/>
</dbReference>
<keyword evidence="3" id="KW-1185">Reference proteome</keyword>
<evidence type="ECO:0000313" key="2">
    <source>
        <dbReference type="EMBL" id="KAK3917248.1"/>
    </source>
</evidence>
<proteinExistence type="predicted"/>
<feature type="region of interest" description="Disordered" evidence="1">
    <location>
        <begin position="109"/>
        <end position="138"/>
    </location>
</feature>
<reference evidence="2" key="1">
    <citation type="submission" date="2021-07" db="EMBL/GenBank/DDBJ databases">
        <authorList>
            <person name="Catto M.A."/>
            <person name="Jacobson A."/>
            <person name="Kennedy G."/>
            <person name="Labadie P."/>
            <person name="Hunt B.G."/>
            <person name="Srinivasan R."/>
        </authorList>
    </citation>
    <scope>NUCLEOTIDE SEQUENCE</scope>
    <source>
        <strain evidence="2">PL_HMW_Pooled</strain>
        <tissue evidence="2">Head</tissue>
    </source>
</reference>
<reference evidence="2" key="2">
    <citation type="journal article" date="2023" name="BMC Genomics">
        <title>Pest status, molecular evolution, and epigenetic factors derived from the genome assembly of Frankliniella fusca, a thysanopteran phytovirus vector.</title>
        <authorList>
            <person name="Catto M.A."/>
            <person name="Labadie P.E."/>
            <person name="Jacobson A.L."/>
            <person name="Kennedy G.G."/>
            <person name="Srinivasan R."/>
            <person name="Hunt B.G."/>
        </authorList>
    </citation>
    <scope>NUCLEOTIDE SEQUENCE</scope>
    <source>
        <strain evidence="2">PL_HMW_Pooled</strain>
    </source>
</reference>
<protein>
    <submittedName>
        <fullName evidence="2">Protocadherin beta-18</fullName>
    </submittedName>
</protein>
<comment type="caution">
    <text evidence="2">The sequence shown here is derived from an EMBL/GenBank/DDBJ whole genome shotgun (WGS) entry which is preliminary data.</text>
</comment>
<evidence type="ECO:0000256" key="1">
    <source>
        <dbReference type="SAM" id="MobiDB-lite"/>
    </source>
</evidence>
<sequence length="138" mass="15331">MTQWTSNLVDVYLSPSTLPPNRGGDTHNVLKNKAPVLPCERHGKSAPYISSILNLKLNVGKSDVVEQEDSGANRKVKYKFVRAEPGGQSVPPIITREFKARHTLRHSLTESYEANEQSSDWRRPTSIAGGHQAPNSFH</sequence>
<feature type="compositionally biased region" description="Polar residues" evidence="1">
    <location>
        <begin position="109"/>
        <end position="118"/>
    </location>
</feature>
<accession>A0AAE1H9M2</accession>